<evidence type="ECO:0000313" key="3">
    <source>
        <dbReference type="EMBL" id="SIQ11832.1"/>
    </source>
</evidence>
<dbReference type="Proteomes" id="UP000186235">
    <property type="component" value="Unassembled WGS sequence"/>
</dbReference>
<feature type="compositionally biased region" description="Polar residues" evidence="1">
    <location>
        <begin position="1"/>
        <end position="13"/>
    </location>
</feature>
<sequence length="202" mass="20156">MSTPRTARQTTGPRSGAARGTSTGTSTARAVVARWPAALGLGVAVLLLAIGVADRTTLAIGVSAAALCYVAAAALGRPWVAWVSILGASLVVVASEVAGIPWWAGIGLTALVLLGIGVARGAARPTLPQAAALLGYGSLAVVALAVDPGVGLVVAGLTLAGHAAWDVVHRRRGEVVPRPMAEACLYFDVVLGLGCLALAAFH</sequence>
<keyword evidence="2" id="KW-0472">Membrane</keyword>
<keyword evidence="2" id="KW-0812">Transmembrane</keyword>
<evidence type="ECO:0000256" key="2">
    <source>
        <dbReference type="SAM" id="Phobius"/>
    </source>
</evidence>
<keyword evidence="4" id="KW-1185">Reference proteome</keyword>
<dbReference type="AlphaFoldDB" id="A0A1N6Q5J3"/>
<feature type="compositionally biased region" description="Low complexity" evidence="1">
    <location>
        <begin position="14"/>
        <end position="23"/>
    </location>
</feature>
<gene>
    <name evidence="3" type="ORF">SAMN05518682_1348</name>
</gene>
<feature type="transmembrane region" description="Helical" evidence="2">
    <location>
        <begin position="180"/>
        <end position="201"/>
    </location>
</feature>
<keyword evidence="2" id="KW-1133">Transmembrane helix</keyword>
<evidence type="ECO:0000256" key="1">
    <source>
        <dbReference type="SAM" id="MobiDB-lite"/>
    </source>
</evidence>
<accession>A0A1N6Q5J3</accession>
<feature type="transmembrane region" description="Helical" evidence="2">
    <location>
        <begin position="100"/>
        <end position="119"/>
    </location>
</feature>
<reference evidence="4" key="1">
    <citation type="submission" date="2017-01" db="EMBL/GenBank/DDBJ databases">
        <authorList>
            <person name="Varghese N."/>
            <person name="Submissions S."/>
        </authorList>
    </citation>
    <scope>NUCLEOTIDE SEQUENCE [LARGE SCALE GENOMIC DNA]</scope>
    <source>
        <strain evidence="4">3bp</strain>
    </source>
</reference>
<feature type="transmembrane region" description="Helical" evidence="2">
    <location>
        <begin position="150"/>
        <end position="168"/>
    </location>
</feature>
<feature type="transmembrane region" description="Helical" evidence="2">
    <location>
        <begin position="35"/>
        <end position="53"/>
    </location>
</feature>
<feature type="region of interest" description="Disordered" evidence="1">
    <location>
        <begin position="1"/>
        <end position="23"/>
    </location>
</feature>
<dbReference type="EMBL" id="FTMI01000002">
    <property type="protein sequence ID" value="SIQ11832.1"/>
    <property type="molecule type" value="Genomic_DNA"/>
</dbReference>
<dbReference type="RefSeq" id="WP_211435829.1">
    <property type="nucleotide sequence ID" value="NZ_FTMI01000002.1"/>
</dbReference>
<evidence type="ECO:0000313" key="4">
    <source>
        <dbReference type="Proteomes" id="UP000186235"/>
    </source>
</evidence>
<organism evidence="3 4">
    <name type="scientific">Cellulosimicrobium aquatile</name>
    <dbReference type="NCBI Taxonomy" id="1612203"/>
    <lineage>
        <taxon>Bacteria</taxon>
        <taxon>Bacillati</taxon>
        <taxon>Actinomycetota</taxon>
        <taxon>Actinomycetes</taxon>
        <taxon>Micrococcales</taxon>
        <taxon>Promicromonosporaceae</taxon>
        <taxon>Cellulosimicrobium</taxon>
    </lineage>
</organism>
<name>A0A1N6Q5J3_9MICO</name>
<protein>
    <submittedName>
        <fullName evidence="3">Uncharacterized protein</fullName>
    </submittedName>
</protein>
<proteinExistence type="predicted"/>